<comment type="function">
    <text evidence="2">Antitoxin component of a type II toxin-antitoxin (TA) system.</text>
</comment>
<name>A0A0G1J0C5_9BACT</name>
<dbReference type="InterPro" id="IPR006442">
    <property type="entry name" value="Antitoxin_Phd/YefM"/>
</dbReference>
<evidence type="ECO:0000256" key="1">
    <source>
        <dbReference type="ARBA" id="ARBA00009981"/>
    </source>
</evidence>
<dbReference type="AlphaFoldDB" id="A0A0G1J0C5"/>
<dbReference type="Proteomes" id="UP000034617">
    <property type="component" value="Unassembled WGS sequence"/>
</dbReference>
<gene>
    <name evidence="3" type="ORF">UW22_C0024G0009</name>
</gene>
<comment type="caution">
    <text evidence="3">The sequence shown here is derived from an EMBL/GenBank/DDBJ whole genome shotgun (WGS) entry which is preliminary data.</text>
</comment>
<reference evidence="3 4" key="1">
    <citation type="journal article" date="2015" name="Nature">
        <title>rRNA introns, odd ribosomes, and small enigmatic genomes across a large radiation of phyla.</title>
        <authorList>
            <person name="Brown C.T."/>
            <person name="Hug L.A."/>
            <person name="Thomas B.C."/>
            <person name="Sharon I."/>
            <person name="Castelle C.J."/>
            <person name="Singh A."/>
            <person name="Wilkins M.J."/>
            <person name="Williams K.H."/>
            <person name="Banfield J.F."/>
        </authorList>
    </citation>
    <scope>NUCLEOTIDE SEQUENCE [LARGE SCALE GENOMIC DNA]</scope>
</reference>
<dbReference type="SUPFAM" id="SSF143120">
    <property type="entry name" value="YefM-like"/>
    <property type="match status" value="1"/>
</dbReference>
<organism evidence="3 4">
    <name type="scientific">Candidatus Gottesmanbacteria bacterium GW2011_GWB1_44_11c</name>
    <dbReference type="NCBI Taxonomy" id="1618447"/>
    <lineage>
        <taxon>Bacteria</taxon>
        <taxon>Candidatus Gottesmaniibacteriota</taxon>
    </lineage>
</organism>
<proteinExistence type="inferred from homology"/>
<protein>
    <recommendedName>
        <fullName evidence="2">Antitoxin</fullName>
    </recommendedName>
</protein>
<evidence type="ECO:0000256" key="2">
    <source>
        <dbReference type="RuleBase" id="RU362080"/>
    </source>
</evidence>
<dbReference type="InterPro" id="IPR036165">
    <property type="entry name" value="YefM-like_sf"/>
</dbReference>
<evidence type="ECO:0000313" key="3">
    <source>
        <dbReference type="EMBL" id="KKT37542.1"/>
    </source>
</evidence>
<sequence length="111" mass="12898">MYSILYGILDKILLNMYTLSYMNPQPITIIPITEARSMIGELTKQVSGNKYVILTKGGKPKAALVDVLYFQKLQNDLAKLYQKTYIDPTLLPYTREFSDEEIKEWEKEDQL</sequence>
<dbReference type="Gene3D" id="3.40.1620.10">
    <property type="entry name" value="YefM-like domain"/>
    <property type="match status" value="1"/>
</dbReference>
<evidence type="ECO:0000313" key="4">
    <source>
        <dbReference type="Proteomes" id="UP000034617"/>
    </source>
</evidence>
<dbReference type="NCBIfam" id="TIGR01552">
    <property type="entry name" value="phd_fam"/>
    <property type="match status" value="1"/>
</dbReference>
<comment type="similarity">
    <text evidence="1 2">Belongs to the phD/YefM antitoxin family.</text>
</comment>
<dbReference type="EMBL" id="LCHM01000024">
    <property type="protein sequence ID" value="KKT37542.1"/>
    <property type="molecule type" value="Genomic_DNA"/>
</dbReference>
<dbReference type="Pfam" id="PF02604">
    <property type="entry name" value="PhdYeFM_antitox"/>
    <property type="match status" value="1"/>
</dbReference>
<accession>A0A0G1J0C5</accession>